<dbReference type="InterPro" id="IPR016064">
    <property type="entry name" value="NAD/diacylglycerol_kinase_sf"/>
</dbReference>
<feature type="non-terminal residue" evidence="2">
    <location>
        <position position="1"/>
    </location>
</feature>
<organism evidence="2">
    <name type="scientific">marine metagenome</name>
    <dbReference type="NCBI Taxonomy" id="408172"/>
    <lineage>
        <taxon>unclassified sequences</taxon>
        <taxon>metagenomes</taxon>
        <taxon>ecological metagenomes</taxon>
    </lineage>
</organism>
<evidence type="ECO:0000313" key="2">
    <source>
        <dbReference type="EMBL" id="SUZ64719.1"/>
    </source>
</evidence>
<dbReference type="AlphaFoldDB" id="A0A381PF13"/>
<feature type="domain" description="YegS/DAGK C-terminal" evidence="1">
    <location>
        <begin position="81"/>
        <end position="167"/>
    </location>
</feature>
<sequence>VVGSDAELLDLVTRHRREGSDVPPLALTGGDLWRTLGGSPGLERWKGAGGQRLRVDLGAALIDGRQHWFCSHLVARRSWLRGRIWIAANAAHLGSWNIAPRAHPGDGLLDVLDSELAPGQRLEARRRLPSGTHVPHPEVRYTRTRAEQVEFARPTPIWLDGRRTASARRLSVRLEEEALLVVV</sequence>
<dbReference type="SUPFAM" id="SSF111331">
    <property type="entry name" value="NAD kinase/diacylglycerol kinase-like"/>
    <property type="match status" value="1"/>
</dbReference>
<evidence type="ECO:0000259" key="1">
    <source>
        <dbReference type="Pfam" id="PF19279"/>
    </source>
</evidence>
<name>A0A381PF13_9ZZZZ</name>
<gene>
    <name evidence="2" type="ORF">METZ01_LOCUS17573</name>
</gene>
<dbReference type="Gene3D" id="2.60.200.40">
    <property type="match status" value="1"/>
</dbReference>
<proteinExistence type="predicted"/>
<dbReference type="InterPro" id="IPR045540">
    <property type="entry name" value="YegS/DAGK_C"/>
</dbReference>
<reference evidence="2" key="1">
    <citation type="submission" date="2018-05" db="EMBL/GenBank/DDBJ databases">
        <authorList>
            <person name="Lanie J.A."/>
            <person name="Ng W.-L."/>
            <person name="Kazmierczak K.M."/>
            <person name="Andrzejewski T.M."/>
            <person name="Davidsen T.M."/>
            <person name="Wayne K.J."/>
            <person name="Tettelin H."/>
            <person name="Glass J.I."/>
            <person name="Rusch D."/>
            <person name="Podicherti R."/>
            <person name="Tsui H.-C.T."/>
            <person name="Winkler M.E."/>
        </authorList>
    </citation>
    <scope>NUCLEOTIDE SEQUENCE</scope>
</reference>
<dbReference type="Pfam" id="PF19279">
    <property type="entry name" value="YegS_C"/>
    <property type="match status" value="1"/>
</dbReference>
<protein>
    <recommendedName>
        <fullName evidence="1">YegS/DAGK C-terminal domain-containing protein</fullName>
    </recommendedName>
</protein>
<accession>A0A381PF13</accession>
<dbReference type="EMBL" id="UINC01000940">
    <property type="protein sequence ID" value="SUZ64719.1"/>
    <property type="molecule type" value="Genomic_DNA"/>
</dbReference>